<evidence type="ECO:0000256" key="2">
    <source>
        <dbReference type="SAM" id="MobiDB-lite"/>
    </source>
</evidence>
<name>A0AAE0THQ9_9BIVA</name>
<proteinExistence type="inferred from homology"/>
<reference evidence="4" key="2">
    <citation type="journal article" date="2021" name="Genome Biol. Evol.">
        <title>Developing a high-quality reference genome for a parasitic bivalve with doubly uniparental inheritance (Bivalvia: Unionida).</title>
        <authorList>
            <person name="Smith C.H."/>
        </authorList>
    </citation>
    <scope>NUCLEOTIDE SEQUENCE</scope>
    <source>
        <strain evidence="4">CHS0354</strain>
        <tissue evidence="4">Mantle</tissue>
    </source>
</reference>
<evidence type="ECO:0000313" key="4">
    <source>
        <dbReference type="EMBL" id="KAK3610436.1"/>
    </source>
</evidence>
<evidence type="ECO:0000259" key="3">
    <source>
        <dbReference type="Pfam" id="PF15412"/>
    </source>
</evidence>
<keyword evidence="1" id="KW-0227">DNA damage</keyword>
<keyword evidence="1" id="KW-0234">DNA repair</keyword>
<protein>
    <recommendedName>
        <fullName evidence="1">Non-structural maintenance of chromosomes element 4</fullName>
    </recommendedName>
</protein>
<keyword evidence="5" id="KW-1185">Reference proteome</keyword>
<accession>A0AAE0THQ9</accession>
<feature type="compositionally biased region" description="Basic and acidic residues" evidence="2">
    <location>
        <begin position="146"/>
        <end position="164"/>
    </location>
</feature>
<comment type="similarity">
    <text evidence="1">Belongs to the NSE4 family.</text>
</comment>
<dbReference type="GO" id="GO:0030915">
    <property type="term" value="C:Smc5-Smc6 complex"/>
    <property type="evidence" value="ECO:0007669"/>
    <property type="project" value="UniProtKB-UniRule"/>
</dbReference>
<feature type="region of interest" description="Disordered" evidence="2">
    <location>
        <begin position="146"/>
        <end position="184"/>
    </location>
</feature>
<comment type="function">
    <text evidence="1">Component of the SMC5-SMC6 complex, that promotes sister chromatid alignment after DNA damage and facilitates double-stranded DNA breaks (DSBs) repair via homologous recombination between sister chromatids.</text>
</comment>
<organism evidence="4 5">
    <name type="scientific">Potamilus streckersoni</name>
    <dbReference type="NCBI Taxonomy" id="2493646"/>
    <lineage>
        <taxon>Eukaryota</taxon>
        <taxon>Metazoa</taxon>
        <taxon>Spiralia</taxon>
        <taxon>Lophotrochozoa</taxon>
        <taxon>Mollusca</taxon>
        <taxon>Bivalvia</taxon>
        <taxon>Autobranchia</taxon>
        <taxon>Heteroconchia</taxon>
        <taxon>Palaeoheterodonta</taxon>
        <taxon>Unionida</taxon>
        <taxon>Unionoidea</taxon>
        <taxon>Unionidae</taxon>
        <taxon>Ambleminae</taxon>
        <taxon>Lampsilini</taxon>
        <taxon>Potamilus</taxon>
    </lineage>
</organism>
<reference evidence="4" key="1">
    <citation type="journal article" date="2021" name="Genome Biol. Evol.">
        <title>A High-Quality Reference Genome for a Parasitic Bivalve with Doubly Uniparental Inheritance (Bivalvia: Unionida).</title>
        <authorList>
            <person name="Smith C.H."/>
        </authorList>
    </citation>
    <scope>NUCLEOTIDE SEQUENCE</scope>
    <source>
        <strain evidence="4">CHS0354</strain>
    </source>
</reference>
<comment type="caution">
    <text evidence="4">The sequence shown here is derived from an EMBL/GenBank/DDBJ whole genome shotgun (WGS) entry which is preliminary data.</text>
</comment>
<sequence>MDYEDKQTPEERRRIRDNYRNLIDNIQNNQEDLINPASDALNERLQEAEELFRPVKTPREAVLDSQAMNLIANLGRKKAQALHTEFVKFQSLEFAEKLITSLGDNTSSQGARLSSGGWHKLGVSVQPFFSKSPAFHFMCGSFERGARPQKEPRQLKRKEKDNTVGKETVPRQLQSFGEEEKNEATTEEVDRVYRILQEQSADKRMYWVYSTSLSMQREDVLGPFYIPEYAERGLLGLFYIPEYAGEGCIGSILHSSLCRERMYWVYSTSLNMQ</sequence>
<evidence type="ECO:0000313" key="5">
    <source>
        <dbReference type="Proteomes" id="UP001195483"/>
    </source>
</evidence>
<dbReference type="InterPro" id="IPR029225">
    <property type="entry name" value="Nse4_Nse3-bd"/>
</dbReference>
<comment type="subcellular location">
    <subcellularLocation>
        <location evidence="1">Nucleus</location>
    </subcellularLocation>
</comment>
<dbReference type="EMBL" id="JAEAOA010001024">
    <property type="protein sequence ID" value="KAK3610436.1"/>
    <property type="molecule type" value="Genomic_DNA"/>
</dbReference>
<keyword evidence="1" id="KW-0539">Nucleus</keyword>
<dbReference type="GO" id="GO:0006281">
    <property type="term" value="P:DNA repair"/>
    <property type="evidence" value="ECO:0007669"/>
    <property type="project" value="UniProtKB-UniRule"/>
</dbReference>
<evidence type="ECO:0000256" key="1">
    <source>
        <dbReference type="RuleBase" id="RU365071"/>
    </source>
</evidence>
<dbReference type="Pfam" id="PF15412">
    <property type="entry name" value="Nse4-Nse3_bdg"/>
    <property type="match status" value="1"/>
</dbReference>
<feature type="domain" description="Nse4/EID protein Nse3/MAGE-binding" evidence="3">
    <location>
        <begin position="64"/>
        <end position="106"/>
    </location>
</feature>
<dbReference type="GO" id="GO:0006310">
    <property type="term" value="P:DNA recombination"/>
    <property type="evidence" value="ECO:0007669"/>
    <property type="project" value="UniProtKB-UniRule"/>
</dbReference>
<reference evidence="4" key="3">
    <citation type="submission" date="2023-05" db="EMBL/GenBank/DDBJ databases">
        <authorList>
            <person name="Smith C.H."/>
        </authorList>
    </citation>
    <scope>NUCLEOTIDE SEQUENCE</scope>
    <source>
        <strain evidence="4">CHS0354</strain>
        <tissue evidence="4">Mantle</tissue>
    </source>
</reference>
<dbReference type="GO" id="GO:0005634">
    <property type="term" value="C:nucleus"/>
    <property type="evidence" value="ECO:0007669"/>
    <property type="project" value="UniProtKB-SubCell"/>
</dbReference>
<comment type="subunit">
    <text evidence="1">Component of the SMC5-SMC6 complex.</text>
</comment>
<dbReference type="PANTHER" id="PTHR16140:SF0">
    <property type="entry name" value="NON-STRUCTURAL MAINTENANCE OF CHROMOSOMES ELEMENT 4"/>
    <property type="match status" value="1"/>
</dbReference>
<dbReference type="Proteomes" id="UP001195483">
    <property type="component" value="Unassembled WGS sequence"/>
</dbReference>
<dbReference type="AlphaFoldDB" id="A0AAE0THQ9"/>
<gene>
    <name evidence="4" type="ORF">CHS0354_016613</name>
</gene>
<dbReference type="InterPro" id="IPR027786">
    <property type="entry name" value="Nse4/EID"/>
</dbReference>
<dbReference type="PANTHER" id="PTHR16140">
    <property type="entry name" value="NON-STRUCTURAL MAINTENANCE OF CHROMOSOMES ELEMENT 4"/>
    <property type="match status" value="1"/>
</dbReference>
<keyword evidence="1" id="KW-0233">DNA recombination</keyword>